<proteinExistence type="predicted"/>
<dbReference type="Proteomes" id="UP000323506">
    <property type="component" value="Chromosome A04"/>
</dbReference>
<organism evidence="2 3">
    <name type="scientific">Gossypium darwinii</name>
    <name type="common">Darwin's cotton</name>
    <name type="synonym">Gossypium barbadense var. darwinii</name>
    <dbReference type="NCBI Taxonomy" id="34276"/>
    <lineage>
        <taxon>Eukaryota</taxon>
        <taxon>Viridiplantae</taxon>
        <taxon>Streptophyta</taxon>
        <taxon>Embryophyta</taxon>
        <taxon>Tracheophyta</taxon>
        <taxon>Spermatophyta</taxon>
        <taxon>Magnoliopsida</taxon>
        <taxon>eudicotyledons</taxon>
        <taxon>Gunneridae</taxon>
        <taxon>Pentapetalae</taxon>
        <taxon>rosids</taxon>
        <taxon>malvids</taxon>
        <taxon>Malvales</taxon>
        <taxon>Malvaceae</taxon>
        <taxon>Malvoideae</taxon>
        <taxon>Gossypium</taxon>
    </lineage>
</organism>
<keyword evidence="1" id="KW-1133">Transmembrane helix</keyword>
<evidence type="ECO:0000313" key="2">
    <source>
        <dbReference type="EMBL" id="TYH21538.1"/>
    </source>
</evidence>
<accession>A0A5D2GV00</accession>
<keyword evidence="3" id="KW-1185">Reference proteome</keyword>
<evidence type="ECO:0000256" key="1">
    <source>
        <dbReference type="SAM" id="Phobius"/>
    </source>
</evidence>
<evidence type="ECO:0000313" key="3">
    <source>
        <dbReference type="Proteomes" id="UP000323506"/>
    </source>
</evidence>
<reference evidence="2 3" key="1">
    <citation type="submission" date="2019-06" db="EMBL/GenBank/DDBJ databases">
        <title>WGS assembly of Gossypium darwinii.</title>
        <authorList>
            <person name="Chen Z.J."/>
            <person name="Sreedasyam A."/>
            <person name="Ando A."/>
            <person name="Song Q."/>
            <person name="De L."/>
            <person name="Hulse-Kemp A."/>
            <person name="Ding M."/>
            <person name="Ye W."/>
            <person name="Kirkbride R."/>
            <person name="Jenkins J."/>
            <person name="Plott C."/>
            <person name="Lovell J."/>
            <person name="Lin Y.-M."/>
            <person name="Vaughn R."/>
            <person name="Liu B."/>
            <person name="Li W."/>
            <person name="Simpson S."/>
            <person name="Scheffler B."/>
            <person name="Saski C."/>
            <person name="Grover C."/>
            <person name="Hu G."/>
            <person name="Conover J."/>
            <person name="Carlson J."/>
            <person name="Shu S."/>
            <person name="Boston L."/>
            <person name="Williams M."/>
            <person name="Peterson D."/>
            <person name="Mcgee K."/>
            <person name="Jones D."/>
            <person name="Wendel J."/>
            <person name="Stelly D."/>
            <person name="Grimwood J."/>
            <person name="Schmutz J."/>
        </authorList>
    </citation>
    <scope>NUCLEOTIDE SEQUENCE [LARGE SCALE GENOMIC DNA]</scope>
    <source>
        <strain evidence="2">1808015.09</strain>
    </source>
</reference>
<name>A0A5D2GV00_GOSDA</name>
<keyword evidence="1" id="KW-0472">Membrane</keyword>
<dbReference type="AlphaFoldDB" id="A0A5D2GV00"/>
<protein>
    <submittedName>
        <fullName evidence="2">Uncharacterized protein</fullName>
    </submittedName>
</protein>
<feature type="transmembrane region" description="Helical" evidence="1">
    <location>
        <begin position="23"/>
        <end position="45"/>
    </location>
</feature>
<dbReference type="EMBL" id="CM017691">
    <property type="protein sequence ID" value="TYH21538.1"/>
    <property type="molecule type" value="Genomic_DNA"/>
</dbReference>
<sequence length="103" mass="12284">MFPSLCRPYSKSYFVRFSMHSSTFLYCSVLANAYATIFTLMKVSFRLLKLSYFRIHVIKQITKYVNNFISPINYALFFYLDLSIAQLPISCSKLKYFFFYQLL</sequence>
<keyword evidence="1" id="KW-0812">Transmembrane</keyword>
<gene>
    <name evidence="2" type="ORF">ES288_A04G051800v1</name>
</gene>